<name>A0A1M5LZB6_9BACI</name>
<dbReference type="Gene3D" id="3.60.21.70">
    <property type="entry name" value="PhoD-like phosphatase"/>
    <property type="match status" value="1"/>
</dbReference>
<dbReference type="PANTHER" id="PTHR37031">
    <property type="entry name" value="METALLOPHOSPHATASE BINDING DOMAIN PROTEIN"/>
    <property type="match status" value="1"/>
</dbReference>
<keyword evidence="2" id="KW-1185">Reference proteome</keyword>
<proteinExistence type="predicted"/>
<dbReference type="InterPro" id="IPR029052">
    <property type="entry name" value="Metallo-depent_PP-like"/>
</dbReference>
<protein>
    <recommendedName>
        <fullName evidence="3">PhoD-like phosphatase</fullName>
    </recommendedName>
</protein>
<dbReference type="InterPro" id="IPR038607">
    <property type="entry name" value="PhoD-like_sf"/>
</dbReference>
<dbReference type="RefSeq" id="WP_084063368.1">
    <property type="nucleotide sequence ID" value="NZ_FQVW01000052.1"/>
</dbReference>
<dbReference type="AlphaFoldDB" id="A0A1M5LZB6"/>
<reference evidence="1 2" key="1">
    <citation type="submission" date="2016-11" db="EMBL/GenBank/DDBJ databases">
        <authorList>
            <person name="Jaros S."/>
            <person name="Januszkiewicz K."/>
            <person name="Wedrychowicz H."/>
        </authorList>
    </citation>
    <scope>NUCLEOTIDE SEQUENCE [LARGE SCALE GENOMIC DNA]</scope>
    <source>
        <strain evidence="1 2">IBRC-M 10683</strain>
    </source>
</reference>
<dbReference type="SUPFAM" id="SSF56300">
    <property type="entry name" value="Metallo-dependent phosphatases"/>
    <property type="match status" value="1"/>
</dbReference>
<sequence length="656" mass="76925">MKLYNIDHSKQSINYEPIQTTTINKTIKSGNNLFISLLEVNPIQGTFPIDEFIGYNLEFSTMNRKNFDLDTLGLLTSGHPQSIVYGDFDFPTFIIQKNAPNNILYGSCQKPHGKNQNVFPSADQSIEENFSTIKKRPNSLFLMGDQIYADDVADPIFPVVSKWSQALIGEDKRGLYSVDRRLQTTPFRKAIDRINGRQYTLENISHLTSNSAHNHLIRYSEYMTMYLLTLGPTLWENVEIPSFDDLVKNDNYYFIYPDNKKNKRNHKKERKKYNKRFNTEQKELANYVNTLSSVRRVLANTPTYMIFDDHDITDDWNISREWKKDVYQSPLGRYIVTNGLTAYWLVQAWGNDPDTFTPYANKIRYYLNRYLVTARFDEEWEKHLLSFHSWSFVAPTNPRSLFLDIRTMRRYDIEPQPLRIGRYIGEGNNAAQLISRRGWNRISSTLEKSNWRYHDPIILVSPTPLYGIGLIESFLNKFVYPFRLLGLPVNYNLDFEAWKYNGKGFNLFLQQLAKWNPQTCIILSGDVHYASAVKSKVTFTNKRELNIHQFTSSPIHNMSFSGLWGLLLKIVIWFNAQKRKRRTIHRYCDNFDRLQINSEKLELKKRYKWHEEIKYLTTSRGSIIETKNNIGLLQLTKNQMKNKLITAKVNPNKGIQ</sequence>
<dbReference type="Proteomes" id="UP000183988">
    <property type="component" value="Unassembled WGS sequence"/>
</dbReference>
<dbReference type="STRING" id="930117.SAMN05216225_105215"/>
<organism evidence="1 2">
    <name type="scientific">Ornithinibacillus halophilus</name>
    <dbReference type="NCBI Taxonomy" id="930117"/>
    <lineage>
        <taxon>Bacteria</taxon>
        <taxon>Bacillati</taxon>
        <taxon>Bacillota</taxon>
        <taxon>Bacilli</taxon>
        <taxon>Bacillales</taxon>
        <taxon>Bacillaceae</taxon>
        <taxon>Ornithinibacillus</taxon>
    </lineage>
</organism>
<evidence type="ECO:0000313" key="2">
    <source>
        <dbReference type="Proteomes" id="UP000183988"/>
    </source>
</evidence>
<gene>
    <name evidence="1" type="ORF">SAMN05216225_105215</name>
</gene>
<accession>A0A1M5LZB6</accession>
<dbReference type="PANTHER" id="PTHR37031:SF2">
    <property type="entry name" value="PHOD-LIKE PHOSPHATASE METALLOPHOSPHATASE DOMAIN-CONTAINING PROTEIN"/>
    <property type="match status" value="1"/>
</dbReference>
<evidence type="ECO:0000313" key="1">
    <source>
        <dbReference type="EMBL" id="SHG70434.1"/>
    </source>
</evidence>
<dbReference type="EMBL" id="FQVW01000052">
    <property type="protein sequence ID" value="SHG70434.1"/>
    <property type="molecule type" value="Genomic_DNA"/>
</dbReference>
<dbReference type="OrthoDB" id="9795624at2"/>
<evidence type="ECO:0008006" key="3">
    <source>
        <dbReference type="Google" id="ProtNLM"/>
    </source>
</evidence>